<evidence type="ECO:0000313" key="2">
    <source>
        <dbReference type="EMBL" id="BAQ67241.1"/>
    </source>
</evidence>
<proteinExistence type="predicted"/>
<dbReference type="EMBL" id="AP014800">
    <property type="protein sequence ID" value="BAQ67241.1"/>
    <property type="molecule type" value="Genomic_DNA"/>
</dbReference>
<feature type="compositionally biased region" description="Polar residues" evidence="1">
    <location>
        <begin position="1"/>
        <end position="11"/>
    </location>
</feature>
<evidence type="ECO:0000256" key="1">
    <source>
        <dbReference type="SAM" id="MobiDB-lite"/>
    </source>
</evidence>
<dbReference type="AlphaFoldDB" id="A0A0D6AWZ8"/>
<dbReference type="PATRIC" id="fig|35806.4.peg.69"/>
<dbReference type="eggNOG" id="ENOG5030ENI">
    <property type="taxonomic scope" value="Bacteria"/>
</dbReference>
<accession>A0A0D6AWZ8</accession>
<feature type="compositionally biased region" description="Basic and acidic residues" evidence="1">
    <location>
        <begin position="132"/>
        <end position="147"/>
    </location>
</feature>
<reference evidence="2 3" key="1">
    <citation type="submission" date="2015-02" db="EMBL/GenBank/DDBJ databases">
        <title>Genome sequene of Rhodovulum sulfidophilum DSM 2351.</title>
        <authorList>
            <person name="Nagao N."/>
        </authorList>
    </citation>
    <scope>NUCLEOTIDE SEQUENCE [LARGE SCALE GENOMIC DNA]</scope>
    <source>
        <strain evidence="2 3">DSM 2351</strain>
    </source>
</reference>
<sequence length="241" mass="26339">MNDMTPTSSKEGANPRAVIGGNNPPDPLDEALAPYGDFITEAESWLDGTQVTTAAQMKAVDDLAKEIKAAEKAVSTARDAATKPLHAAWQAEIARWKPTLEDLDRIKKGLAALVSAFKVRLKAEQDAAARKARAEADRKRREAEEATRTAAAGDIEAQRAAAQAQAEAKAARKAASAAGKDRVKGVRTVTRYEFESHKAALHDIAKNDRDALTDFVEEYVRRHHKNRVIAGVRVWEEQEAY</sequence>
<dbReference type="Proteomes" id="UP000064912">
    <property type="component" value="Chromosome"/>
</dbReference>
<feature type="region of interest" description="Disordered" evidence="1">
    <location>
        <begin position="132"/>
        <end position="156"/>
    </location>
</feature>
<name>A0A0D6AWZ8_RHOSU</name>
<feature type="region of interest" description="Disordered" evidence="1">
    <location>
        <begin position="1"/>
        <end position="29"/>
    </location>
</feature>
<evidence type="ECO:0000313" key="3">
    <source>
        <dbReference type="Proteomes" id="UP000064912"/>
    </source>
</evidence>
<protein>
    <submittedName>
        <fullName evidence="2">Uncharacterized protein</fullName>
    </submittedName>
</protein>
<organism evidence="2 3">
    <name type="scientific">Rhodovulum sulfidophilum</name>
    <name type="common">Rhodobacter sulfidophilus</name>
    <dbReference type="NCBI Taxonomy" id="35806"/>
    <lineage>
        <taxon>Bacteria</taxon>
        <taxon>Pseudomonadati</taxon>
        <taxon>Pseudomonadota</taxon>
        <taxon>Alphaproteobacteria</taxon>
        <taxon>Rhodobacterales</taxon>
        <taxon>Paracoccaceae</taxon>
        <taxon>Rhodovulum</taxon>
    </lineage>
</organism>
<gene>
    <name evidence="2" type="ORF">NHU_00069</name>
</gene>
<dbReference type="KEGG" id="rsu:NHU_00069"/>